<keyword evidence="2" id="KW-1185">Reference proteome</keyword>
<name>A0A6A1VNM2_9ROSI</name>
<dbReference type="InterPro" id="IPR039638">
    <property type="entry name" value="MED33A/B"/>
</dbReference>
<accession>A0A6A1VNM2</accession>
<dbReference type="PANTHER" id="PTHR33739">
    <property type="entry name" value="OS07G0681500 PROTEIN"/>
    <property type="match status" value="1"/>
</dbReference>
<comment type="caution">
    <text evidence="1">The sequence shown here is derived from an EMBL/GenBank/DDBJ whole genome shotgun (WGS) entry which is preliminary data.</text>
</comment>
<dbReference type="Proteomes" id="UP000516437">
    <property type="component" value="Chromosome 5"/>
</dbReference>
<evidence type="ECO:0000313" key="2">
    <source>
        <dbReference type="Proteomes" id="UP000516437"/>
    </source>
</evidence>
<reference evidence="1 2" key="1">
    <citation type="journal article" date="2019" name="Plant Biotechnol. J.">
        <title>The red bayberry genome and genetic basis of sex determination.</title>
        <authorList>
            <person name="Jia H.M."/>
            <person name="Jia H.J."/>
            <person name="Cai Q.L."/>
            <person name="Wang Y."/>
            <person name="Zhao H.B."/>
            <person name="Yang W.F."/>
            <person name="Wang G.Y."/>
            <person name="Li Y.H."/>
            <person name="Zhan D.L."/>
            <person name="Shen Y.T."/>
            <person name="Niu Q.F."/>
            <person name="Chang L."/>
            <person name="Qiu J."/>
            <person name="Zhao L."/>
            <person name="Xie H.B."/>
            <person name="Fu W.Y."/>
            <person name="Jin J."/>
            <person name="Li X.W."/>
            <person name="Jiao Y."/>
            <person name="Zhou C.C."/>
            <person name="Tu T."/>
            <person name="Chai C.Y."/>
            <person name="Gao J.L."/>
            <person name="Fan L.J."/>
            <person name="van de Weg E."/>
            <person name="Wang J.Y."/>
            <person name="Gao Z.S."/>
        </authorList>
    </citation>
    <scope>NUCLEOTIDE SEQUENCE [LARGE SCALE GENOMIC DNA]</scope>
    <source>
        <tissue evidence="1">Leaves</tissue>
    </source>
</reference>
<dbReference type="PANTHER" id="PTHR33739:SF5">
    <property type="entry name" value="MEDIATOR OF RNA POLYMERASE II TRANSCRIPTION SUBUNIT 33A"/>
    <property type="match status" value="1"/>
</dbReference>
<dbReference type="GO" id="GO:2000762">
    <property type="term" value="P:regulation of phenylpropanoid metabolic process"/>
    <property type="evidence" value="ECO:0007669"/>
    <property type="project" value="InterPro"/>
</dbReference>
<organism evidence="1 2">
    <name type="scientific">Morella rubra</name>
    <name type="common">Chinese bayberry</name>
    <dbReference type="NCBI Taxonomy" id="262757"/>
    <lineage>
        <taxon>Eukaryota</taxon>
        <taxon>Viridiplantae</taxon>
        <taxon>Streptophyta</taxon>
        <taxon>Embryophyta</taxon>
        <taxon>Tracheophyta</taxon>
        <taxon>Spermatophyta</taxon>
        <taxon>Magnoliopsida</taxon>
        <taxon>eudicotyledons</taxon>
        <taxon>Gunneridae</taxon>
        <taxon>Pentapetalae</taxon>
        <taxon>rosids</taxon>
        <taxon>fabids</taxon>
        <taxon>Fagales</taxon>
        <taxon>Myricaceae</taxon>
        <taxon>Morella</taxon>
    </lineage>
</organism>
<dbReference type="EMBL" id="RXIC02000023">
    <property type="protein sequence ID" value="KAB1214265.1"/>
    <property type="molecule type" value="Genomic_DNA"/>
</dbReference>
<sequence>MASPQRSVWDSVIDLTKEAQEKGSDPLLWAIQLSSYLNSAGVSVSLPSVELADVLVSYICWDNNVPILWKFLDQALALNIVPPMLVFALLSSRLVFMSTSCSFIYRVIPSRRFQPAAYRLFMELLKRHVFALKSQLHATNYQRKCRIGKALPSELLGVSEVITPELLDASLDDEGLLEVTSEKQFRWVKSPHDMETDNHDNHYENQTEQQERMQKFNTVMAIELVVKFLENEVTSRILYLARKNMSTHWEGFTQCIQLLGENSSALRNSEVITPEALLKLASNTCIVSRQSRLKSTQNFHETVAFGDLASSAGPCFKASLSALWLPLDLVLEEAVQETEINARSAVETISGFVKVLRVTNCTTWHDTFLGLWIAALRIVQRERDPVDGPRPRLDSRLCLLLSITILVVAELIEEEESTLLNKTEYGSTNHWKEKRGPGQCHNDLVSSLQMLGDFKGLLIPPESIVSAANQAAAKAMFFVSGIDVGNACFEWISMKDMLTNCSGNMRHLIVEACMARNLLDTSAYFWPGYVNENINKKPHTLPNEVPGWSSLMQGAPLTPQMINVLVSSPASSRFTNFANCDLVFIFYIIFFHEASLAELEKIFKTAVDGSNEEKMSVAMILCGASLIWGWNIQEYAAGFIIRLLSHPAPADYSGTDSHLRDCAPLLNVLILGISSFDCLQIFSQHGLVPQLACSLMPICEVFGSFVPKVLWTSATGERIYSHVMFSNAFTLLLRLWGFNHNPLENLGGHLTPFEFPQTLEYLICIRNSHLVSPVNVHHGPSKRRLTEVASSSNAHPIFVESFPKLKIWYQQHFACIASTLFGPVQGTPVHHIGDELLKIMFRNTCEGSQSLHSVNSKSSGPKNEDNFQGLKFPAWDILEAVPFVTDASLKACTNGELSPRELATGLKNLSDFLPASLASIASYLSAEVTRGIWKQVSMNGTDWPSPDANLSNVEQQIKKIVAATGVDVPRIASGGSSTATLPLPLAAFVSLTLTYKTGEHFLNLAGPALLSLSASCPWPCMAIVASLWTQKAKRWSDYLAFCASRAVFLQNRNAVFKLIQSCFTASLGLNASPISSNGGVGVLLGHGLKYLLCSGSPCAPGTLFLHVKQDIKETLLIAEEIVSLMMHSVRKIACGVLPRESSEKLKTTKNIIRSRHISLAAALIRVKLAASLGASLVWLCGGLGLVHSLFKEILASWLTSAHGSEMEGRSEGMDGMLKGYALAHFSFLCGAFAWGCDSSRTESKWRQKFLGSHMQFIARALDGKISLGCGWVTWRTYVLRYLSLIMDSAPTWVLETDVDVLKRVSRGLRQWNEGELALALLGIRGPTTMGAAAELIIENEL</sequence>
<dbReference type="GO" id="GO:0016592">
    <property type="term" value="C:mediator complex"/>
    <property type="evidence" value="ECO:0007669"/>
    <property type="project" value="InterPro"/>
</dbReference>
<proteinExistence type="predicted"/>
<protein>
    <submittedName>
        <fullName evidence="1">Mediator of RNA polymerase II transcription subunit 33A</fullName>
    </submittedName>
</protein>
<dbReference type="OrthoDB" id="1576341at2759"/>
<evidence type="ECO:0000313" key="1">
    <source>
        <dbReference type="EMBL" id="KAB1214265.1"/>
    </source>
</evidence>
<gene>
    <name evidence="1" type="ORF">CJ030_MR5G023178</name>
</gene>